<feature type="compositionally biased region" description="Low complexity" evidence="7">
    <location>
        <begin position="289"/>
        <end position="298"/>
    </location>
</feature>
<evidence type="ECO:0000256" key="3">
    <source>
        <dbReference type="ARBA" id="ARBA00022737"/>
    </source>
</evidence>
<evidence type="ECO:0000313" key="9">
    <source>
        <dbReference type="EMBL" id="CDJ28367.1"/>
    </source>
</evidence>
<reference evidence="9" key="1">
    <citation type="submission" date="2013-10" db="EMBL/GenBank/DDBJ databases">
        <title>Genomic analysis of the causative agents of coccidiosis in chickens.</title>
        <authorList>
            <person name="Reid A.J."/>
            <person name="Blake D."/>
            <person name="Billington K."/>
            <person name="Browne H."/>
            <person name="Dunn M."/>
            <person name="Hung S."/>
            <person name="Kawahara F."/>
            <person name="Miranda-Saavedra D."/>
            <person name="Mourier T."/>
            <person name="Nagra H."/>
            <person name="Otto T.D."/>
            <person name="Rawlings N."/>
            <person name="Sanchez A."/>
            <person name="Sanders M."/>
            <person name="Subramaniam C."/>
            <person name="Tay Y."/>
            <person name="Dear P."/>
            <person name="Doerig C."/>
            <person name="Gruber A."/>
            <person name="Parkinson J."/>
            <person name="Shirley M."/>
            <person name="Wan K.L."/>
            <person name="Berriman M."/>
            <person name="Tomley F."/>
            <person name="Pain A."/>
        </authorList>
    </citation>
    <scope>NUCLEOTIDE SEQUENCE [LARGE SCALE GENOMIC DNA]</scope>
    <source>
        <strain evidence="9">Houghton</strain>
    </source>
</reference>
<dbReference type="InterPro" id="IPR015943">
    <property type="entry name" value="WD40/YVTN_repeat-like_dom_sf"/>
</dbReference>
<dbReference type="InterPro" id="IPR001680">
    <property type="entry name" value="WD40_rpt"/>
</dbReference>
<organism evidence="9 10">
    <name type="scientific">Eimeria mitis</name>
    <dbReference type="NCBI Taxonomy" id="44415"/>
    <lineage>
        <taxon>Eukaryota</taxon>
        <taxon>Sar</taxon>
        <taxon>Alveolata</taxon>
        <taxon>Apicomplexa</taxon>
        <taxon>Conoidasida</taxon>
        <taxon>Coccidia</taxon>
        <taxon>Eucoccidiorida</taxon>
        <taxon>Eimeriorina</taxon>
        <taxon>Eimeriidae</taxon>
        <taxon>Eimeria</taxon>
    </lineage>
</organism>
<dbReference type="PROSITE" id="PS00678">
    <property type="entry name" value="WD_REPEATS_1"/>
    <property type="match status" value="1"/>
</dbReference>
<sequence length="750" mass="81137">MALEEGPGSFTSKATAGATCPPRDSVEWQPDDGVGHLIEPLNFLTAAKSAGGGGSTSAADRIKGTTFISRLSEQFSAVAALLRPQTSSEIEPQESHSAGSALLPIQQKAHPLKYLTLAAGLLTCIWGWRSARSIERVVERRYADIAYQIRRPDALSARISAFKFLVLGGLALPGSAVAFASLRAEAPRRADQAGGSTEAAEAKEVPSNDFVPRRAVLAEILPVTLQADVRRLVAAFHGGLSDFVEAVAPSREKWEHWAAGSGPLHSLGRRRSRGSSVTFAAEDATPCVAASTASRASSPTNDSSRYKKVSTGPKNSQLPAGTSMSKEEPQTLPTVAAPQSSSGTPTTSLRVSHRNWQSNCMLLYRHIMSHILEWPTLSVQWLHSSNPALMAFIAILFCVADYQGFEFGDEDTRKFTITARIPHEGESNRARVYHGNDTLIASKANDGCVYLFDSCKFGPAFCISDAESEDSHSASHRSQMATDAELILTGHSTQGWGLEWSPTREGWLASSGDDGLVCIWDTRASYGKDKRLSPVHRLVASSDRRALQDVAWKRGDGAGEVIVAVGDDGELNMWDLRASTLPVHRQPCNHSCANVVALNPLAPNVFATGGADAGVSVWDFRDLRRPAHRLLYLENEALTSLRWHPQNKAVIAAGTTDRFVRIFDCSLIGAEQSPEEAEEGAPEVIFVHGGHVAGITEIDWNPLGDKFPWVIASASEDNVLQIWQPSVKAFDVEETDFMCDEGSMDEELLD</sequence>
<feature type="compositionally biased region" description="Polar residues" evidence="7">
    <location>
        <begin position="331"/>
        <end position="350"/>
    </location>
</feature>
<dbReference type="Proteomes" id="UP000030744">
    <property type="component" value="Unassembled WGS sequence"/>
</dbReference>
<feature type="region of interest" description="Disordered" evidence="7">
    <location>
        <begin position="1"/>
        <end position="27"/>
    </location>
</feature>
<dbReference type="SUPFAM" id="SSF50978">
    <property type="entry name" value="WD40 repeat-like"/>
    <property type="match status" value="1"/>
</dbReference>
<dbReference type="GeneID" id="25376445"/>
<dbReference type="EMBL" id="HG681336">
    <property type="protein sequence ID" value="CDJ28367.1"/>
    <property type="molecule type" value="Genomic_DNA"/>
</dbReference>
<name>U6JWG3_9EIME</name>
<dbReference type="InterPro" id="IPR050459">
    <property type="entry name" value="WD_repeat_RBAP46/RBAP48/MSI1"/>
</dbReference>
<feature type="region of interest" description="Disordered" evidence="7">
    <location>
        <begin position="288"/>
        <end position="350"/>
    </location>
</feature>
<dbReference type="Gene3D" id="2.130.10.10">
    <property type="entry name" value="YVTN repeat-like/Quinoprotein amine dehydrogenase"/>
    <property type="match status" value="1"/>
</dbReference>
<accession>U6JWG3</accession>
<dbReference type="SMART" id="SM00320">
    <property type="entry name" value="WD40"/>
    <property type="match status" value="6"/>
</dbReference>
<evidence type="ECO:0000259" key="8">
    <source>
        <dbReference type="Pfam" id="PF12265"/>
    </source>
</evidence>
<feature type="compositionally biased region" description="Polar residues" evidence="7">
    <location>
        <begin position="312"/>
        <end position="324"/>
    </location>
</feature>
<dbReference type="OrthoDB" id="427795at2759"/>
<dbReference type="PANTHER" id="PTHR22850">
    <property type="entry name" value="WD40 REPEAT FAMILY"/>
    <property type="match status" value="1"/>
</dbReference>
<keyword evidence="10" id="KW-1185">Reference proteome</keyword>
<dbReference type="VEuPathDB" id="ToxoDB:EMH_0014910"/>
<reference evidence="9" key="2">
    <citation type="submission" date="2013-10" db="EMBL/GenBank/DDBJ databases">
        <authorList>
            <person name="Aslett M."/>
        </authorList>
    </citation>
    <scope>NUCLEOTIDE SEQUENCE [LARGE SCALE GENOMIC DNA]</scope>
    <source>
        <strain evidence="9">Houghton</strain>
    </source>
</reference>
<evidence type="ECO:0000256" key="6">
    <source>
        <dbReference type="PROSITE-ProRule" id="PRU00221"/>
    </source>
</evidence>
<evidence type="ECO:0000313" key="10">
    <source>
        <dbReference type="Proteomes" id="UP000030744"/>
    </source>
</evidence>
<feature type="domain" description="Histone-binding protein RBBP4-like N-terminal" evidence="8">
    <location>
        <begin position="353"/>
        <end position="385"/>
    </location>
</feature>
<evidence type="ECO:0000256" key="7">
    <source>
        <dbReference type="SAM" id="MobiDB-lite"/>
    </source>
</evidence>
<keyword evidence="3" id="KW-0677">Repeat</keyword>
<dbReference type="InterPro" id="IPR022052">
    <property type="entry name" value="Histone-bd_RBBP4-like_N"/>
</dbReference>
<dbReference type="Pfam" id="PF12265">
    <property type="entry name" value="CAF1C_H4-bd"/>
    <property type="match status" value="1"/>
</dbReference>
<keyword evidence="5" id="KW-0539">Nucleus</keyword>
<dbReference type="GO" id="GO:0006325">
    <property type="term" value="P:chromatin organization"/>
    <property type="evidence" value="ECO:0007669"/>
    <property type="project" value="UniProtKB-KW"/>
</dbReference>
<dbReference type="InterPro" id="IPR019775">
    <property type="entry name" value="WD40_repeat_CS"/>
</dbReference>
<evidence type="ECO:0000256" key="2">
    <source>
        <dbReference type="ARBA" id="ARBA00022574"/>
    </source>
</evidence>
<dbReference type="PROSITE" id="PS50082">
    <property type="entry name" value="WD_REPEATS_2"/>
    <property type="match status" value="1"/>
</dbReference>
<dbReference type="InterPro" id="IPR036322">
    <property type="entry name" value="WD40_repeat_dom_sf"/>
</dbReference>
<dbReference type="Pfam" id="PF00400">
    <property type="entry name" value="WD40"/>
    <property type="match status" value="2"/>
</dbReference>
<comment type="subcellular location">
    <subcellularLocation>
        <location evidence="1">Nucleus</location>
    </subcellularLocation>
</comment>
<gene>
    <name evidence="9" type="ORF">EMH_0014910</name>
</gene>
<dbReference type="GO" id="GO:0005634">
    <property type="term" value="C:nucleus"/>
    <property type="evidence" value="ECO:0007669"/>
    <property type="project" value="UniProtKB-SubCell"/>
</dbReference>
<keyword evidence="2 6" id="KW-0853">WD repeat</keyword>
<proteinExistence type="predicted"/>
<evidence type="ECO:0000256" key="4">
    <source>
        <dbReference type="ARBA" id="ARBA00022853"/>
    </source>
</evidence>
<feature type="repeat" description="WD" evidence="6">
    <location>
        <begin position="488"/>
        <end position="523"/>
    </location>
</feature>
<evidence type="ECO:0000256" key="5">
    <source>
        <dbReference type="ARBA" id="ARBA00023242"/>
    </source>
</evidence>
<protein>
    <submittedName>
        <fullName evidence="9">WD-40 repeat protein, putative</fullName>
    </submittedName>
</protein>
<dbReference type="AlphaFoldDB" id="U6JWG3"/>
<dbReference type="RefSeq" id="XP_013350941.1">
    <property type="nucleotide sequence ID" value="XM_013495487.1"/>
</dbReference>
<evidence type="ECO:0000256" key="1">
    <source>
        <dbReference type="ARBA" id="ARBA00004123"/>
    </source>
</evidence>
<keyword evidence="4" id="KW-0156">Chromatin regulator</keyword>